<evidence type="ECO:0000259" key="3">
    <source>
        <dbReference type="PROSITE" id="PS50943"/>
    </source>
</evidence>
<accession>A0A347WKA6</accession>
<feature type="transmembrane region" description="Helical" evidence="2">
    <location>
        <begin position="108"/>
        <end position="128"/>
    </location>
</feature>
<dbReference type="RefSeq" id="WP_118990422.1">
    <property type="nucleotide sequence ID" value="NZ_CP023434.1"/>
</dbReference>
<dbReference type="PANTHER" id="PTHR46558">
    <property type="entry name" value="TRACRIPTIONAL REGULATORY PROTEIN-RELATED-RELATED"/>
    <property type="match status" value="1"/>
</dbReference>
<dbReference type="PANTHER" id="PTHR46558:SF4">
    <property type="entry name" value="DNA-BIDING PHAGE PROTEIN"/>
    <property type="match status" value="1"/>
</dbReference>
<evidence type="ECO:0000256" key="2">
    <source>
        <dbReference type="SAM" id="Phobius"/>
    </source>
</evidence>
<dbReference type="KEGG" id="abae:CL176_05625"/>
<organism evidence="4 5">
    <name type="scientific">Suicoccus acidiformans</name>
    <dbReference type="NCBI Taxonomy" id="2036206"/>
    <lineage>
        <taxon>Bacteria</taxon>
        <taxon>Bacillati</taxon>
        <taxon>Bacillota</taxon>
        <taxon>Bacilli</taxon>
        <taxon>Lactobacillales</taxon>
        <taxon>Aerococcaceae</taxon>
        <taxon>Suicoccus</taxon>
    </lineage>
</organism>
<reference evidence="4 5" key="1">
    <citation type="submission" date="2017-09" db="EMBL/GenBank/DDBJ databases">
        <title>Complete genome sequence of Oxytococcus suis strain ZY16052.</title>
        <authorList>
            <person name="Li F."/>
        </authorList>
    </citation>
    <scope>NUCLEOTIDE SEQUENCE [LARGE SCALE GENOMIC DNA]</scope>
    <source>
        <strain evidence="4 5">ZY16052</strain>
    </source>
</reference>
<dbReference type="AlphaFoldDB" id="A0A347WKA6"/>
<name>A0A347WKA6_9LACT</name>
<dbReference type="EMBL" id="CP023434">
    <property type="protein sequence ID" value="AXY25513.1"/>
    <property type="molecule type" value="Genomic_DNA"/>
</dbReference>
<evidence type="ECO:0000313" key="5">
    <source>
        <dbReference type="Proteomes" id="UP000263232"/>
    </source>
</evidence>
<dbReference type="GO" id="GO:0003677">
    <property type="term" value="F:DNA binding"/>
    <property type="evidence" value="ECO:0007669"/>
    <property type="project" value="UniProtKB-KW"/>
</dbReference>
<dbReference type="SUPFAM" id="SSF47413">
    <property type="entry name" value="lambda repressor-like DNA-binding domains"/>
    <property type="match status" value="1"/>
</dbReference>
<dbReference type="Gene3D" id="1.10.260.40">
    <property type="entry name" value="lambda repressor-like DNA-binding domains"/>
    <property type="match status" value="1"/>
</dbReference>
<evidence type="ECO:0000313" key="4">
    <source>
        <dbReference type="EMBL" id="AXY25513.1"/>
    </source>
</evidence>
<dbReference type="OrthoDB" id="9805856at2"/>
<feature type="transmembrane region" description="Helical" evidence="2">
    <location>
        <begin position="84"/>
        <end position="102"/>
    </location>
</feature>
<protein>
    <submittedName>
        <fullName evidence="4">Transcriptional regulator</fullName>
    </submittedName>
</protein>
<feature type="domain" description="HTH cro/C1-type" evidence="3">
    <location>
        <begin position="7"/>
        <end position="61"/>
    </location>
</feature>
<dbReference type="CDD" id="cd00093">
    <property type="entry name" value="HTH_XRE"/>
    <property type="match status" value="1"/>
</dbReference>
<gene>
    <name evidence="4" type="ORF">CL176_05625</name>
</gene>
<keyword evidence="5" id="KW-1185">Reference proteome</keyword>
<keyword evidence="2" id="KW-1133">Transmembrane helix</keyword>
<dbReference type="PROSITE" id="PS50943">
    <property type="entry name" value="HTH_CROC1"/>
    <property type="match status" value="1"/>
</dbReference>
<dbReference type="SMART" id="SM00530">
    <property type="entry name" value="HTH_XRE"/>
    <property type="match status" value="1"/>
</dbReference>
<sequence length="134" mass="15270">MTIGHLLREARLQSGLTQEKVAEEIGVSRQSISNWENDKTYPDLMNVIHLSNLYQVSLDVLLKGSEDYMGHLNESTDVVKSNKFLIRSILLGVVAILCSLFMSRWISFQFALVIIFVISIVMVGIIYFEIISRF</sequence>
<dbReference type="Proteomes" id="UP000263232">
    <property type="component" value="Chromosome"/>
</dbReference>
<dbReference type="Pfam" id="PF01381">
    <property type="entry name" value="HTH_3"/>
    <property type="match status" value="1"/>
</dbReference>
<keyword evidence="1" id="KW-0238">DNA-binding</keyword>
<keyword evidence="2" id="KW-0472">Membrane</keyword>
<evidence type="ECO:0000256" key="1">
    <source>
        <dbReference type="ARBA" id="ARBA00023125"/>
    </source>
</evidence>
<dbReference type="InterPro" id="IPR010982">
    <property type="entry name" value="Lambda_DNA-bd_dom_sf"/>
</dbReference>
<keyword evidence="2" id="KW-0812">Transmembrane</keyword>
<dbReference type="InterPro" id="IPR001387">
    <property type="entry name" value="Cro/C1-type_HTH"/>
</dbReference>
<proteinExistence type="predicted"/>